<dbReference type="Gene3D" id="1.25.40.20">
    <property type="entry name" value="Ankyrin repeat-containing domain"/>
    <property type="match status" value="2"/>
</dbReference>
<keyword evidence="1" id="KW-0677">Repeat</keyword>
<organism evidence="5 6">
    <name type="scientific">Sphagnum jensenii</name>
    <dbReference type="NCBI Taxonomy" id="128206"/>
    <lineage>
        <taxon>Eukaryota</taxon>
        <taxon>Viridiplantae</taxon>
        <taxon>Streptophyta</taxon>
        <taxon>Embryophyta</taxon>
        <taxon>Bryophyta</taxon>
        <taxon>Sphagnophytina</taxon>
        <taxon>Sphagnopsida</taxon>
        <taxon>Sphagnales</taxon>
        <taxon>Sphagnaceae</taxon>
        <taxon>Sphagnum</taxon>
    </lineage>
</organism>
<dbReference type="InterPro" id="IPR000719">
    <property type="entry name" value="Prot_kinase_dom"/>
</dbReference>
<dbReference type="SMART" id="SM00220">
    <property type="entry name" value="S_TKc"/>
    <property type="match status" value="1"/>
</dbReference>
<keyword evidence="2 3" id="KW-0040">ANK repeat</keyword>
<dbReference type="Pfam" id="PF13637">
    <property type="entry name" value="Ank_4"/>
    <property type="match status" value="1"/>
</dbReference>
<keyword evidence="6" id="KW-1185">Reference proteome</keyword>
<dbReference type="Pfam" id="PF00069">
    <property type="entry name" value="Pkinase"/>
    <property type="match status" value="1"/>
</dbReference>
<evidence type="ECO:0000313" key="5">
    <source>
        <dbReference type="EMBL" id="CAK9264593.1"/>
    </source>
</evidence>
<gene>
    <name evidence="5" type="ORF">CSSPJE1EN1_LOCUS10071</name>
</gene>
<dbReference type="PROSITE" id="PS50011">
    <property type="entry name" value="PROTEIN_KINASE_DOM"/>
    <property type="match status" value="1"/>
</dbReference>
<dbReference type="PANTHER" id="PTHR24123">
    <property type="entry name" value="ANKYRIN REPEAT-CONTAINING"/>
    <property type="match status" value="1"/>
</dbReference>
<dbReference type="InterPro" id="IPR011009">
    <property type="entry name" value="Kinase-like_dom_sf"/>
</dbReference>
<protein>
    <recommendedName>
        <fullName evidence="4">Protein kinase domain-containing protein</fullName>
    </recommendedName>
</protein>
<proteinExistence type="predicted"/>
<dbReference type="SUPFAM" id="SSF56112">
    <property type="entry name" value="Protein kinase-like (PK-like)"/>
    <property type="match status" value="1"/>
</dbReference>
<evidence type="ECO:0000256" key="2">
    <source>
        <dbReference type="ARBA" id="ARBA00023043"/>
    </source>
</evidence>
<feature type="repeat" description="ANK" evidence="3">
    <location>
        <begin position="896"/>
        <end position="934"/>
    </location>
</feature>
<reference evidence="5" key="1">
    <citation type="submission" date="2024-02" db="EMBL/GenBank/DDBJ databases">
        <authorList>
            <consortium name="ELIXIR-Norway"/>
            <consortium name="Elixir Norway"/>
        </authorList>
    </citation>
    <scope>NUCLEOTIDE SEQUENCE</scope>
</reference>
<dbReference type="EMBL" id="OZ020112">
    <property type="protein sequence ID" value="CAK9264593.1"/>
    <property type="molecule type" value="Genomic_DNA"/>
</dbReference>
<dbReference type="Pfam" id="PF12796">
    <property type="entry name" value="Ank_2"/>
    <property type="match status" value="1"/>
</dbReference>
<dbReference type="Proteomes" id="UP001497444">
    <property type="component" value="Chromosome 17"/>
</dbReference>
<dbReference type="SUPFAM" id="SSF48403">
    <property type="entry name" value="Ankyrin repeat"/>
    <property type="match status" value="2"/>
</dbReference>
<sequence>MLPFQTSLGTALMSSRVFDYDRSTYVLESLKLDVEGLENPSLTESPRIGSFKVLGKGGFGSIFVGTISKCTVPLFNTNFKFQLLGLYHGVLLAQPRKHTLVVEKENVTPITVAVKRIDGEPDICLISQEKQDWDSESESLCGLWRSNEISWWMEKLRLFREIVIALIVCHKEQVYQGDLKGTNILLDRCLVPKMVDFGMSFRHTDIPYLQSLGGSLFWAAPEVIDGHEDGTIPNEVVANPYPSDVYSLGMVLTEIMLDGEIPESLTVENFIADKCSGGCPISLDDVNTADPLFNERVVDRLKILIDKCCEADRQNRISLGQCLSKLDEIYSCLSSSFSPSPASTQYEKMDHLFSKTTAYVDMVCRFKERFPHVGDYMLFNPSKNIVMDEQENLLVHYFCKLDYAEGVEYILEKSAWDFRPDRDFPYLSLLCVTEESLRTLKYLAASWPQMIKKQLLLLHKACLCNNQEVCQFLLLDVGMDFDTWEVQTVYSIKSQFRMEKPIHKLAARGKTEMVRLILANWEVDPDYVNTVVPGIYQTPLYYAIRGDHVETMNFLLERGGALERQTVHLDVSISCSQIFEFLDSLFPLAIKEGCLQVFLELSDRRWRLCDPQLKFADPGGIHIRCLKEHIKNVAHLSPSITPLRAACQKGSEGALKSFLHLLVHVTKDTRDILRLLLSYIAIHGSKEMLDLLQKHGFDVEVELNTYYVQQLLLDEASCSNVQDKTWLHRDTLLKENLVTYGGNYVSLEKIARWSNNKEISDHLVDMKLQPEVVGSANQPQATGLGSQSKQLHHKKIVSEGEAYAHIILSGFETGSAPEKVISIHHEIDFPYQLAYECCKRGYLGILQFLEDCGLNLRPNPRLAWDLHITAVEHGHVGIVEFLFKRGFSVNSYAGDRCISPLQRACESPHMDPRKRKEMVLFLLEAGADPNYTDQGGYTAMDIAAGMESKGSREVAQLLIEAGFDLGKLNRWGEDYLALVARM</sequence>
<name>A0ABP0WCM8_9BRYO</name>
<evidence type="ECO:0000256" key="3">
    <source>
        <dbReference type="PROSITE-ProRule" id="PRU00023"/>
    </source>
</evidence>
<dbReference type="InterPro" id="IPR051165">
    <property type="entry name" value="Multifunctional_ANK_Repeat"/>
</dbReference>
<dbReference type="PROSITE" id="PS50088">
    <property type="entry name" value="ANK_REPEAT"/>
    <property type="match status" value="1"/>
</dbReference>
<accession>A0ABP0WCM8</accession>
<dbReference type="InterPro" id="IPR036770">
    <property type="entry name" value="Ankyrin_rpt-contain_sf"/>
</dbReference>
<dbReference type="Gene3D" id="1.10.510.10">
    <property type="entry name" value="Transferase(Phosphotransferase) domain 1"/>
    <property type="match status" value="1"/>
</dbReference>
<dbReference type="PANTHER" id="PTHR24123:SF33">
    <property type="entry name" value="PROTEIN HOS4"/>
    <property type="match status" value="1"/>
</dbReference>
<feature type="domain" description="Protein kinase" evidence="4">
    <location>
        <begin position="48"/>
        <end position="330"/>
    </location>
</feature>
<evidence type="ECO:0000313" key="6">
    <source>
        <dbReference type="Proteomes" id="UP001497444"/>
    </source>
</evidence>
<evidence type="ECO:0000259" key="4">
    <source>
        <dbReference type="PROSITE" id="PS50011"/>
    </source>
</evidence>
<dbReference type="SMART" id="SM00248">
    <property type="entry name" value="ANK"/>
    <property type="match status" value="8"/>
</dbReference>
<dbReference type="InterPro" id="IPR002110">
    <property type="entry name" value="Ankyrin_rpt"/>
</dbReference>
<evidence type="ECO:0000256" key="1">
    <source>
        <dbReference type="ARBA" id="ARBA00022737"/>
    </source>
</evidence>